<comment type="pathway">
    <text evidence="2">Carbohydrate metabolism; hexose metabolism.</text>
</comment>
<keyword evidence="8 9" id="KW-0324">Glycolysis</keyword>
<dbReference type="PANTHER" id="PTHR19443:SF18">
    <property type="entry name" value="HEXOKINASE-LIKE 2 PROTEIN-RELATED"/>
    <property type="match status" value="1"/>
</dbReference>
<dbReference type="Pfam" id="PF00349">
    <property type="entry name" value="Hexokinase_1"/>
    <property type="match status" value="1"/>
</dbReference>
<feature type="domain" description="Hexokinase N-terminal" evidence="10">
    <location>
        <begin position="49"/>
        <end position="239"/>
    </location>
</feature>
<dbReference type="InterPro" id="IPR043129">
    <property type="entry name" value="ATPase_NBD"/>
</dbReference>
<keyword evidence="4 9" id="KW-0808">Transferase</keyword>
<dbReference type="PANTHER" id="PTHR19443">
    <property type="entry name" value="HEXOKINASE"/>
    <property type="match status" value="1"/>
</dbReference>
<dbReference type="Gene3D" id="3.30.420.40">
    <property type="match status" value="1"/>
</dbReference>
<dbReference type="GO" id="GO:0005524">
    <property type="term" value="F:ATP binding"/>
    <property type="evidence" value="ECO:0007669"/>
    <property type="project" value="UniProtKB-UniRule"/>
</dbReference>
<evidence type="ECO:0000313" key="12">
    <source>
        <dbReference type="EMBL" id="PIA55225.1"/>
    </source>
</evidence>
<dbReference type="GO" id="GO:0019318">
    <property type="term" value="P:hexose metabolic process"/>
    <property type="evidence" value="ECO:0007669"/>
    <property type="project" value="UniProtKB-UniPathway"/>
</dbReference>
<gene>
    <name evidence="12" type="ORF">AQUCO_00800150v1</name>
</gene>
<dbReference type="Proteomes" id="UP000230069">
    <property type="component" value="Unassembled WGS sequence"/>
</dbReference>
<evidence type="ECO:0000256" key="8">
    <source>
        <dbReference type="ARBA" id="ARBA00023152"/>
    </source>
</evidence>
<dbReference type="FunCoup" id="A0A2G5EHH8">
    <property type="interactions" value="1179"/>
</dbReference>
<evidence type="ECO:0000256" key="6">
    <source>
        <dbReference type="ARBA" id="ARBA00022777"/>
    </source>
</evidence>
<evidence type="ECO:0000259" key="10">
    <source>
        <dbReference type="Pfam" id="PF00349"/>
    </source>
</evidence>
<protein>
    <recommendedName>
        <fullName evidence="9">Phosphotransferase</fullName>
        <ecNumber evidence="9">2.7.1.-</ecNumber>
    </recommendedName>
</protein>
<accession>A0A2G5EHH8</accession>
<evidence type="ECO:0000256" key="5">
    <source>
        <dbReference type="ARBA" id="ARBA00022741"/>
    </source>
</evidence>
<dbReference type="PROSITE" id="PS51748">
    <property type="entry name" value="HEXOKINASE_2"/>
    <property type="match status" value="1"/>
</dbReference>
<dbReference type="InterPro" id="IPR022673">
    <property type="entry name" value="Hexokinase_C"/>
</dbReference>
<evidence type="ECO:0000256" key="9">
    <source>
        <dbReference type="RuleBase" id="RU362007"/>
    </source>
</evidence>
<evidence type="ECO:0000256" key="3">
    <source>
        <dbReference type="ARBA" id="ARBA00009225"/>
    </source>
</evidence>
<dbReference type="GO" id="GO:0005829">
    <property type="term" value="C:cytosol"/>
    <property type="evidence" value="ECO:0007669"/>
    <property type="project" value="TreeGrafter"/>
</dbReference>
<keyword evidence="5 9" id="KW-0547">Nucleotide-binding</keyword>
<dbReference type="InterPro" id="IPR001312">
    <property type="entry name" value="Hexokinase"/>
</dbReference>
<dbReference type="SUPFAM" id="SSF53067">
    <property type="entry name" value="Actin-like ATPase domain"/>
    <property type="match status" value="2"/>
</dbReference>
<comment type="similarity">
    <text evidence="3 9">Belongs to the hexokinase family.</text>
</comment>
<keyword evidence="6 9" id="KW-0418">Kinase</keyword>
<proteinExistence type="inferred from homology"/>
<dbReference type="EC" id="2.7.1.-" evidence="9"/>
<dbReference type="Pfam" id="PF03727">
    <property type="entry name" value="Hexokinase_2"/>
    <property type="match status" value="1"/>
</dbReference>
<evidence type="ECO:0000256" key="7">
    <source>
        <dbReference type="ARBA" id="ARBA00022840"/>
    </source>
</evidence>
<organism evidence="12 13">
    <name type="scientific">Aquilegia coerulea</name>
    <name type="common">Rocky mountain columbine</name>
    <dbReference type="NCBI Taxonomy" id="218851"/>
    <lineage>
        <taxon>Eukaryota</taxon>
        <taxon>Viridiplantae</taxon>
        <taxon>Streptophyta</taxon>
        <taxon>Embryophyta</taxon>
        <taxon>Tracheophyta</taxon>
        <taxon>Spermatophyta</taxon>
        <taxon>Magnoliopsida</taxon>
        <taxon>Ranunculales</taxon>
        <taxon>Ranunculaceae</taxon>
        <taxon>Thalictroideae</taxon>
        <taxon>Aquilegia</taxon>
    </lineage>
</organism>
<feature type="domain" description="Hexokinase C-terminal" evidence="11">
    <location>
        <begin position="250"/>
        <end position="485"/>
    </location>
</feature>
<evidence type="ECO:0000259" key="11">
    <source>
        <dbReference type="Pfam" id="PF03727"/>
    </source>
</evidence>
<reference evidence="12 13" key="1">
    <citation type="submission" date="2017-09" db="EMBL/GenBank/DDBJ databases">
        <title>WGS assembly of Aquilegia coerulea Goldsmith.</title>
        <authorList>
            <person name="Hodges S."/>
            <person name="Kramer E."/>
            <person name="Nordborg M."/>
            <person name="Tomkins J."/>
            <person name="Borevitz J."/>
            <person name="Derieg N."/>
            <person name="Yan J."/>
            <person name="Mihaltcheva S."/>
            <person name="Hayes R.D."/>
            <person name="Rokhsar D."/>
        </authorList>
    </citation>
    <scope>NUCLEOTIDE SEQUENCE [LARGE SCALE GENOMIC DNA]</scope>
    <source>
        <strain evidence="13">cv. Goldsmith</strain>
    </source>
</reference>
<name>A0A2G5EHH8_AQUCA</name>
<dbReference type="UniPathway" id="UPA00242"/>
<dbReference type="GO" id="GO:0001678">
    <property type="term" value="P:intracellular glucose homeostasis"/>
    <property type="evidence" value="ECO:0007669"/>
    <property type="project" value="InterPro"/>
</dbReference>
<dbReference type="EMBL" id="KZ305025">
    <property type="protein sequence ID" value="PIA55225.1"/>
    <property type="molecule type" value="Genomic_DNA"/>
</dbReference>
<dbReference type="Gene3D" id="3.40.367.20">
    <property type="match status" value="1"/>
</dbReference>
<evidence type="ECO:0000256" key="2">
    <source>
        <dbReference type="ARBA" id="ARBA00005028"/>
    </source>
</evidence>
<dbReference type="GO" id="GO:0004396">
    <property type="term" value="F:hexokinase activity"/>
    <property type="evidence" value="ECO:0007669"/>
    <property type="project" value="UniProtKB-UniRule"/>
</dbReference>
<dbReference type="GO" id="GO:0006096">
    <property type="term" value="P:glycolytic process"/>
    <property type="evidence" value="ECO:0007669"/>
    <property type="project" value="UniProtKB-UniPathway"/>
</dbReference>
<dbReference type="GO" id="GO:0005536">
    <property type="term" value="F:D-glucose binding"/>
    <property type="evidence" value="ECO:0007669"/>
    <property type="project" value="InterPro"/>
</dbReference>
<dbReference type="GO" id="GO:0005739">
    <property type="term" value="C:mitochondrion"/>
    <property type="evidence" value="ECO:0007669"/>
    <property type="project" value="TreeGrafter"/>
</dbReference>
<dbReference type="PRINTS" id="PR00475">
    <property type="entry name" value="HEXOKINASE"/>
</dbReference>
<dbReference type="AlphaFoldDB" id="A0A2G5EHH8"/>
<dbReference type="OrthoDB" id="419537at2759"/>
<evidence type="ECO:0000256" key="1">
    <source>
        <dbReference type="ARBA" id="ARBA00004921"/>
    </source>
</evidence>
<keyword evidence="13" id="KW-1185">Reference proteome</keyword>
<dbReference type="STRING" id="218851.A0A2G5EHH8"/>
<evidence type="ECO:0000256" key="4">
    <source>
        <dbReference type="ARBA" id="ARBA00022679"/>
    </source>
</evidence>
<sequence length="494" mass="54912">MTMNTMMTERRKEVMISVAAVAVASAALFLLRRWQKSSGRRWKRTQRFLHRFAAEFSTPIMKLWHIADDLVLDMQAGLSSESERKSKLRSNVQTLPTGDDQEGLYYGLNLCVTEIQFSRVHIGGNNVQESKSVPIPSNVTMNSSPEDLFDFIAMELSKFVSTESFEGGAKRQNRLGFTYSLALEQDPVSSGNTINWKSFSNNDTVAKDMVDKFNKALEKYGVDMRISAMVDETIGNLIGDRNYNENVVAAITLAMGTNAAYVETISPASNLNGPPPMSEEMVIDTGWRNFNSTHFPLTQFDIQLDAESSNPGEHIFEKLVSGMYLGEIVRRVLVKMAKETALFGDSIPPELNNPYVLRSPDMASMHQDTSENREVVGEKLREVFKINDSTPMVREIVSDVCDIVVERGARLAGAGILGILKKLERIDTTQKSVVTVEGGLYQHYRLFRNYMHSGIWEMLGSEFSDSVIIQNSSGGSGIGAVFLAASQSQSIESS</sequence>
<keyword evidence="7 9" id="KW-0067">ATP-binding</keyword>
<dbReference type="InParanoid" id="A0A2G5EHH8"/>
<evidence type="ECO:0000313" key="13">
    <source>
        <dbReference type="Proteomes" id="UP000230069"/>
    </source>
</evidence>
<comment type="pathway">
    <text evidence="1">Carbohydrate degradation.</text>
</comment>
<dbReference type="InterPro" id="IPR022672">
    <property type="entry name" value="Hexokinase_N"/>
</dbReference>
<dbReference type="UniPathway" id="UPA00109">
    <property type="reaction ID" value="UER00180"/>
</dbReference>